<comment type="catalytic activity">
    <reaction evidence="6 7">
        <text>4 porphobilinogen + H2O = hydroxymethylbilane + 4 NH4(+)</text>
        <dbReference type="Rhea" id="RHEA:13185"/>
        <dbReference type="ChEBI" id="CHEBI:15377"/>
        <dbReference type="ChEBI" id="CHEBI:28938"/>
        <dbReference type="ChEBI" id="CHEBI:57845"/>
        <dbReference type="ChEBI" id="CHEBI:58126"/>
        <dbReference type="EC" id="2.5.1.61"/>
    </reaction>
</comment>
<feature type="domain" description="Porphobilinogen deaminase N-terminal" evidence="8">
    <location>
        <begin position="8"/>
        <end position="215"/>
    </location>
</feature>
<dbReference type="Gene3D" id="3.40.190.10">
    <property type="entry name" value="Periplasmic binding protein-like II"/>
    <property type="match status" value="2"/>
</dbReference>
<dbReference type="InterPro" id="IPR022417">
    <property type="entry name" value="Porphobilin_deaminase_N"/>
</dbReference>
<dbReference type="EMBL" id="JRKI01000063">
    <property type="protein sequence ID" value="KIZ13272.1"/>
    <property type="molecule type" value="Genomic_DNA"/>
</dbReference>
<dbReference type="InterPro" id="IPR022418">
    <property type="entry name" value="Porphobilinogen_deaminase_C"/>
</dbReference>
<dbReference type="PANTHER" id="PTHR11557:SF0">
    <property type="entry name" value="PORPHOBILINOGEN DEAMINASE"/>
    <property type="match status" value="1"/>
</dbReference>
<evidence type="ECO:0000256" key="3">
    <source>
        <dbReference type="ARBA" id="ARBA00011245"/>
    </source>
</evidence>
<dbReference type="NCBIfam" id="TIGR00212">
    <property type="entry name" value="hemC"/>
    <property type="match status" value="1"/>
</dbReference>
<evidence type="ECO:0000259" key="9">
    <source>
        <dbReference type="Pfam" id="PF03900"/>
    </source>
</evidence>
<organism evidence="10 11">
    <name type="scientific">Streptomyces natalensis ATCC 27448</name>
    <dbReference type="NCBI Taxonomy" id="1240678"/>
    <lineage>
        <taxon>Bacteria</taxon>
        <taxon>Bacillati</taxon>
        <taxon>Actinomycetota</taxon>
        <taxon>Actinomycetes</taxon>
        <taxon>Kitasatosporales</taxon>
        <taxon>Streptomycetaceae</taxon>
        <taxon>Streptomyces</taxon>
    </lineage>
</organism>
<evidence type="ECO:0000256" key="4">
    <source>
        <dbReference type="ARBA" id="ARBA00022679"/>
    </source>
</evidence>
<keyword evidence="11" id="KW-1185">Reference proteome</keyword>
<evidence type="ECO:0000256" key="7">
    <source>
        <dbReference type="HAMAP-Rule" id="MF_00260"/>
    </source>
</evidence>
<evidence type="ECO:0000256" key="1">
    <source>
        <dbReference type="ARBA" id="ARBA00002869"/>
    </source>
</evidence>
<keyword evidence="5 7" id="KW-0627">Porphyrin biosynthesis</keyword>
<keyword evidence="4 7" id="KW-0808">Transferase</keyword>
<dbReference type="HAMAP" id="MF_00260">
    <property type="entry name" value="Porphobil_deam"/>
    <property type="match status" value="1"/>
</dbReference>
<dbReference type="AlphaFoldDB" id="A0A0D7CD49"/>
<protein>
    <recommendedName>
        <fullName evidence="7">Porphobilinogen deaminase</fullName>
        <shortName evidence="7">PBG</shortName>
        <ecNumber evidence="7">2.5.1.61</ecNumber>
    </recommendedName>
    <alternativeName>
        <fullName evidence="7">Hydroxymethylbilane synthase</fullName>
        <shortName evidence="7">HMBS</shortName>
    </alternativeName>
    <alternativeName>
        <fullName evidence="7">Pre-uroporphyrinogen synthase</fullName>
    </alternativeName>
</protein>
<gene>
    <name evidence="7" type="primary">hemC</name>
    <name evidence="10" type="ORF">SNA_38075</name>
</gene>
<dbReference type="SUPFAM" id="SSF54782">
    <property type="entry name" value="Porphobilinogen deaminase (hydroxymethylbilane synthase), C-terminal domain"/>
    <property type="match status" value="1"/>
</dbReference>
<sequence>MTDRTTPLRLGTRRSKLAMAQSGQIAEAVRELTGRAVELVEITTYGDTSREHLAQIGGTGVFVSALRDALLAGDIDFAVHSLKDLPTAQPEELTLAAVPEREDPRDALIAAGGLTFAQLPEGARIGTGSPRRMAQLNAWARTLGKRIETVPIRGNIDTRIGFVANGELDAVVLAAAGLTRIGRISEATQLLSPDMVLPAPGQGALAIECAATNVQLAAQLAGLDDPYTRAAVTAERSLLAALEAGCSAPVGALADLSPSSRLRSSRGGPKRDEQAVTELHLRAVVGTTDGSTLVQLSTTAHVPASLDDDATWLTMGRELAAEMLAKGAAGLMGERAL</sequence>
<comment type="caution">
    <text evidence="10">The sequence shown here is derived from an EMBL/GenBank/DDBJ whole genome shotgun (WGS) entry which is preliminary data.</text>
</comment>
<evidence type="ECO:0000256" key="5">
    <source>
        <dbReference type="ARBA" id="ARBA00023244"/>
    </source>
</evidence>
<dbReference type="Gene3D" id="3.30.160.40">
    <property type="entry name" value="Porphobilinogen deaminase, C-terminal domain"/>
    <property type="match status" value="1"/>
</dbReference>
<dbReference type="PIRSF" id="PIRSF001438">
    <property type="entry name" value="4pyrrol_synth_OHMeBilane_synth"/>
    <property type="match status" value="1"/>
</dbReference>
<evidence type="ECO:0000256" key="6">
    <source>
        <dbReference type="ARBA" id="ARBA00048169"/>
    </source>
</evidence>
<dbReference type="EC" id="2.5.1.61" evidence="7"/>
<dbReference type="PANTHER" id="PTHR11557">
    <property type="entry name" value="PORPHOBILINOGEN DEAMINASE"/>
    <property type="match status" value="1"/>
</dbReference>
<dbReference type="GO" id="GO:0004418">
    <property type="term" value="F:hydroxymethylbilane synthase activity"/>
    <property type="evidence" value="ECO:0007669"/>
    <property type="project" value="UniProtKB-UniRule"/>
</dbReference>
<comment type="function">
    <text evidence="1 7">Tetrapolymerization of the monopyrrole PBG into the hydroxymethylbilane pre-uroporphyrinogen in several discrete steps.</text>
</comment>
<feature type="modified residue" description="S-(dipyrrolylmethanemethyl)cysteine" evidence="7">
    <location>
        <position position="246"/>
    </location>
</feature>
<comment type="cofactor">
    <cofactor evidence="7">
        <name>dipyrromethane</name>
        <dbReference type="ChEBI" id="CHEBI:60342"/>
    </cofactor>
    <text evidence="7">Binds 1 dipyrromethane group covalently.</text>
</comment>
<comment type="subunit">
    <text evidence="3 7">Monomer.</text>
</comment>
<dbReference type="Pfam" id="PF01379">
    <property type="entry name" value="Porphobil_deam"/>
    <property type="match status" value="1"/>
</dbReference>
<comment type="similarity">
    <text evidence="2 7">Belongs to the HMBS family.</text>
</comment>
<dbReference type="PRINTS" id="PR00151">
    <property type="entry name" value="PORPHBDMNASE"/>
</dbReference>
<dbReference type="Pfam" id="PF03900">
    <property type="entry name" value="Porphobil_deamC"/>
    <property type="match status" value="1"/>
</dbReference>
<dbReference type="GO" id="GO:0005737">
    <property type="term" value="C:cytoplasm"/>
    <property type="evidence" value="ECO:0007669"/>
    <property type="project" value="UniProtKB-UniRule"/>
</dbReference>
<proteinExistence type="inferred from homology"/>
<name>A0A0D7CD49_9ACTN</name>
<comment type="miscellaneous">
    <text evidence="7">The porphobilinogen subunits are added to the dipyrromethane group.</text>
</comment>
<dbReference type="InterPro" id="IPR036803">
    <property type="entry name" value="Porphobilinogen_deaminase_C_sf"/>
</dbReference>
<dbReference type="RefSeq" id="WP_030067097.1">
    <property type="nucleotide sequence ID" value="NZ_JRKI01000063.1"/>
</dbReference>
<dbReference type="PROSITE" id="PS00533">
    <property type="entry name" value="PORPHOBILINOGEN_DEAM"/>
    <property type="match status" value="1"/>
</dbReference>
<evidence type="ECO:0000256" key="2">
    <source>
        <dbReference type="ARBA" id="ARBA00005638"/>
    </source>
</evidence>
<dbReference type="InterPro" id="IPR022419">
    <property type="entry name" value="Porphobilin_deaminase_cofac_BS"/>
</dbReference>
<reference evidence="10 11" key="1">
    <citation type="submission" date="2014-09" db="EMBL/GenBank/DDBJ databases">
        <title>Draft genome sequence of Streptomyces natalensis ATCC 27448, producer of the antifungal pimaricin.</title>
        <authorList>
            <person name="Mendes M.V."/>
            <person name="Beites T."/>
            <person name="Pires S."/>
            <person name="Santos C.L."/>
            <person name="Moradas-Ferreira P."/>
        </authorList>
    </citation>
    <scope>NUCLEOTIDE SEQUENCE [LARGE SCALE GENOMIC DNA]</scope>
    <source>
        <strain evidence="10 11">ATCC 27448</strain>
    </source>
</reference>
<dbReference type="Proteomes" id="UP000032458">
    <property type="component" value="Unassembled WGS sequence"/>
</dbReference>
<accession>A0A0D7CD49</accession>
<feature type="domain" description="Porphobilinogen deaminase C-terminal" evidence="9">
    <location>
        <begin position="231"/>
        <end position="324"/>
    </location>
</feature>
<dbReference type="GO" id="GO:0006782">
    <property type="term" value="P:protoporphyrinogen IX biosynthetic process"/>
    <property type="evidence" value="ECO:0007669"/>
    <property type="project" value="UniProtKB-UniRule"/>
</dbReference>
<evidence type="ECO:0000313" key="10">
    <source>
        <dbReference type="EMBL" id="KIZ13272.1"/>
    </source>
</evidence>
<dbReference type="InterPro" id="IPR000860">
    <property type="entry name" value="HemC"/>
</dbReference>
<evidence type="ECO:0000313" key="11">
    <source>
        <dbReference type="Proteomes" id="UP000032458"/>
    </source>
</evidence>
<dbReference type="PATRIC" id="fig|1240678.4.peg.8113"/>
<dbReference type="SUPFAM" id="SSF53850">
    <property type="entry name" value="Periplasmic binding protein-like II"/>
    <property type="match status" value="1"/>
</dbReference>
<dbReference type="FunFam" id="3.40.190.10:FF:000005">
    <property type="entry name" value="Porphobilinogen deaminase"/>
    <property type="match status" value="1"/>
</dbReference>
<evidence type="ECO:0000259" key="8">
    <source>
        <dbReference type="Pfam" id="PF01379"/>
    </source>
</evidence>